<reference evidence="2 3" key="1">
    <citation type="submission" date="2016-08" db="EMBL/GenBank/DDBJ databases">
        <authorList>
            <person name="Seilhamer J.J."/>
        </authorList>
    </citation>
    <scope>NUCLEOTIDE SEQUENCE [LARGE SCALE GENOMIC DNA]</scope>
    <source>
        <strain evidence="2">M3/6</strain>
    </source>
</reference>
<evidence type="ECO:0000313" key="2">
    <source>
        <dbReference type="EMBL" id="SCD19333.1"/>
    </source>
</evidence>
<dbReference type="SMART" id="SM00563">
    <property type="entry name" value="PlsC"/>
    <property type="match status" value="1"/>
</dbReference>
<dbReference type="InterPro" id="IPR002123">
    <property type="entry name" value="Plipid/glycerol_acylTrfase"/>
</dbReference>
<dbReference type="InterPro" id="IPR045746">
    <property type="entry name" value="ACT14924-like_Acyltransf_dom"/>
</dbReference>
<dbReference type="AlphaFoldDB" id="A0A1R3SSL6"/>
<dbReference type="SUPFAM" id="SSF69593">
    <property type="entry name" value="Glycerol-3-phosphate (1)-acyltransferase"/>
    <property type="match status" value="1"/>
</dbReference>
<keyword evidence="3" id="KW-1185">Reference proteome</keyword>
<sequence>MIVHLYPLFLYFCDKLEEEYDAMDHNAFRVDIDRILRDKSPRYYNKIPKFLINWLKRTLHQDDINGILERNQGLEGVAFMRALIDKEFKLMLQTRGEESIPDEGRFIFASNHPLGGLDGICLSAILGEKYNGKIQYLVNDVLYYIDPLKPIFVPINKYGSQAKDSARAINEAYASDTQIITFPAGLCSRKQKGLIRDPEWMKSFIIKAVEYKRDVIPVHFAGRNSNFFYNFANLRKSSGIKFNVELIYLPDEMFKNSNKSFTITFGKPIPYQMFDKSKTPAEWAQYVKDVVYSMA</sequence>
<keyword evidence="2" id="KW-0012">Acyltransferase</keyword>
<evidence type="ECO:0000259" key="1">
    <source>
        <dbReference type="SMART" id="SM00563"/>
    </source>
</evidence>
<dbReference type="KEGG" id="psac:PSM36_0503"/>
<dbReference type="GO" id="GO:0016746">
    <property type="term" value="F:acyltransferase activity"/>
    <property type="evidence" value="ECO:0007669"/>
    <property type="project" value="UniProtKB-KW"/>
</dbReference>
<evidence type="ECO:0000313" key="3">
    <source>
        <dbReference type="Proteomes" id="UP000187464"/>
    </source>
</evidence>
<gene>
    <name evidence="2" type="ORF">PSM36_0503</name>
</gene>
<dbReference type="EMBL" id="LT605205">
    <property type="protein sequence ID" value="SCD19333.1"/>
    <property type="molecule type" value="Genomic_DNA"/>
</dbReference>
<name>A0A1R3SSL6_9BACT</name>
<keyword evidence="2" id="KW-0808">Transferase</keyword>
<dbReference type="STRING" id="1642647.PSM36_0503"/>
<dbReference type="Pfam" id="PF19576">
    <property type="entry name" value="Acyltransf_2"/>
    <property type="match status" value="1"/>
</dbReference>
<dbReference type="Proteomes" id="UP000187464">
    <property type="component" value="Chromosome I"/>
</dbReference>
<organism evidence="2 3">
    <name type="scientific">Proteiniphilum saccharofermentans</name>
    <dbReference type="NCBI Taxonomy" id="1642647"/>
    <lineage>
        <taxon>Bacteria</taxon>
        <taxon>Pseudomonadati</taxon>
        <taxon>Bacteroidota</taxon>
        <taxon>Bacteroidia</taxon>
        <taxon>Bacteroidales</taxon>
        <taxon>Dysgonomonadaceae</taxon>
        <taxon>Proteiniphilum</taxon>
    </lineage>
</organism>
<protein>
    <submittedName>
        <fullName evidence="2">Lysophospholipid Acyltransferases</fullName>
    </submittedName>
</protein>
<accession>A0A1R3SSL6</accession>
<proteinExistence type="predicted"/>
<feature type="domain" description="Phospholipid/glycerol acyltransferase" evidence="1">
    <location>
        <begin position="106"/>
        <end position="223"/>
    </location>
</feature>